<evidence type="ECO:0000256" key="8">
    <source>
        <dbReference type="SAM" id="MobiDB-lite"/>
    </source>
</evidence>
<proteinExistence type="inferred from homology"/>
<feature type="region of interest" description="Disordered" evidence="8">
    <location>
        <begin position="1"/>
        <end position="44"/>
    </location>
</feature>
<dbReference type="PANTHER" id="PTHR14215:SF3">
    <property type="entry name" value="MITOCHONDRIAL FISSION REGULATOR 1-LIKE"/>
    <property type="match status" value="1"/>
</dbReference>
<dbReference type="Pfam" id="PF05308">
    <property type="entry name" value="Mito_fiss_reg"/>
    <property type="match status" value="1"/>
</dbReference>
<evidence type="ECO:0000256" key="3">
    <source>
        <dbReference type="ARBA" id="ARBA00022787"/>
    </source>
</evidence>
<dbReference type="GO" id="GO:0000266">
    <property type="term" value="P:mitochondrial fission"/>
    <property type="evidence" value="ECO:0007669"/>
    <property type="project" value="UniProtKB-UniRule"/>
</dbReference>
<sequence length="324" mass="36332">MASLDTVTDPEQTLYVQDSDEAFGTPEGRRSGQRKRTKVGKGQDKTIPVWENKPCGSSRSLVRRIGSHLPLKPCTRACFEALPSSDFYLMDAPVVPTLADIKWIAADDDETYARVRSDSRPLKHKWRPSPLLVMQRNSSVPNLKLKEDKMFCLRKPGLSINKPTDLQDELSTLRSQIAKIFSTDSVSQCMTSDSLPVNLDLEASLPDCGPSFQSTTSFVISDITEEDELDVSEYSSASLVDSTISLQRQIESNMSDDEDDSLCLSKSNSFADMMGILKDIHRMKLNRDWSNRSQCLHKEDDPVNLISNVLRQKFALCDQDSVKN</sequence>
<evidence type="ECO:0000256" key="1">
    <source>
        <dbReference type="ARBA" id="ARBA00004570"/>
    </source>
</evidence>
<dbReference type="OrthoDB" id="9930891at2759"/>
<dbReference type="GO" id="GO:0009060">
    <property type="term" value="P:aerobic respiration"/>
    <property type="evidence" value="ECO:0007669"/>
    <property type="project" value="UniProtKB-UniRule"/>
</dbReference>
<keyword evidence="5" id="KW-0472">Membrane</keyword>
<comment type="caution">
    <text evidence="9">The sequence shown here is derived from an EMBL/GenBank/DDBJ whole genome shotgun (WGS) entry which is preliminary data.</text>
</comment>
<evidence type="ECO:0000256" key="7">
    <source>
        <dbReference type="RuleBase" id="RU369053"/>
    </source>
</evidence>
<evidence type="ECO:0000256" key="6">
    <source>
        <dbReference type="ARBA" id="ARBA00044937"/>
    </source>
</evidence>
<evidence type="ECO:0000256" key="2">
    <source>
        <dbReference type="ARBA" id="ARBA00005807"/>
    </source>
</evidence>
<evidence type="ECO:0000313" key="9">
    <source>
        <dbReference type="EMBL" id="KAG8451581.1"/>
    </source>
</evidence>
<comment type="function">
    <text evidence="6">Mitochondrial protein required for adaptation of miochondrial dynamics to metabolic changes. Regulates mitochondrial morphology at steady state and mediates AMPK-dependent stress-induced mitochondrial fragmentation via the control of OPA1 levels.</text>
</comment>
<dbReference type="GO" id="GO:0005741">
    <property type="term" value="C:mitochondrial outer membrane"/>
    <property type="evidence" value="ECO:0007669"/>
    <property type="project" value="UniProtKB-SubCell"/>
</dbReference>
<keyword evidence="10" id="KW-1185">Reference proteome</keyword>
<dbReference type="PANTHER" id="PTHR14215">
    <property type="entry name" value="PROTEIN OF UNKNOWN FUNCTION DUF729"/>
    <property type="match status" value="1"/>
</dbReference>
<dbReference type="EMBL" id="JAACNH010000002">
    <property type="protein sequence ID" value="KAG8451581.1"/>
    <property type="molecule type" value="Genomic_DNA"/>
</dbReference>
<keyword evidence="3" id="KW-1000">Mitochondrion outer membrane</keyword>
<organism evidence="9 10">
    <name type="scientific">Hymenochirus boettgeri</name>
    <name type="common">Congo dwarf clawed frog</name>
    <dbReference type="NCBI Taxonomy" id="247094"/>
    <lineage>
        <taxon>Eukaryota</taxon>
        <taxon>Metazoa</taxon>
        <taxon>Chordata</taxon>
        <taxon>Craniata</taxon>
        <taxon>Vertebrata</taxon>
        <taxon>Euteleostomi</taxon>
        <taxon>Amphibia</taxon>
        <taxon>Batrachia</taxon>
        <taxon>Anura</taxon>
        <taxon>Pipoidea</taxon>
        <taxon>Pipidae</taxon>
        <taxon>Pipinae</taxon>
        <taxon>Hymenochirus</taxon>
    </lineage>
</organism>
<accession>A0A8T2KAG9</accession>
<evidence type="ECO:0000313" key="10">
    <source>
        <dbReference type="Proteomes" id="UP000812440"/>
    </source>
</evidence>
<dbReference type="AlphaFoldDB" id="A0A8T2KAG9"/>
<reference evidence="9" key="1">
    <citation type="thesis" date="2020" institute="ProQuest LLC" country="789 East Eisenhower Parkway, Ann Arbor, MI, USA">
        <title>Comparative Genomics and Chromosome Evolution.</title>
        <authorList>
            <person name="Mudd A.B."/>
        </authorList>
    </citation>
    <scope>NUCLEOTIDE SEQUENCE</scope>
    <source>
        <strain evidence="9">Female2</strain>
        <tissue evidence="9">Blood</tissue>
    </source>
</reference>
<name>A0A8T2KAG9_9PIPI</name>
<feature type="compositionally biased region" description="Polar residues" evidence="8">
    <location>
        <begin position="1"/>
        <end position="16"/>
    </location>
</feature>
<evidence type="ECO:0000256" key="4">
    <source>
        <dbReference type="ARBA" id="ARBA00023128"/>
    </source>
</evidence>
<dbReference type="Proteomes" id="UP000812440">
    <property type="component" value="Chromosome 2"/>
</dbReference>
<gene>
    <name evidence="9" type="ORF">GDO86_003687</name>
</gene>
<dbReference type="InterPro" id="IPR007972">
    <property type="entry name" value="Mtfr1"/>
</dbReference>
<evidence type="ECO:0000256" key="5">
    <source>
        <dbReference type="ARBA" id="ARBA00023136"/>
    </source>
</evidence>
<comment type="subcellular location">
    <subcellularLocation>
        <location evidence="1">Mitochondrion outer membrane</location>
        <topology evidence="1">Peripheral membrane protein</topology>
        <orientation evidence="1">Cytoplasmic side</orientation>
    </subcellularLocation>
</comment>
<comment type="function">
    <text evidence="7">Plays a role in mitochondrial aerobic respiration. Regulates mitochondrial organization and fission.</text>
</comment>
<keyword evidence="4 7" id="KW-0496">Mitochondrion</keyword>
<comment type="similarity">
    <text evidence="2 7">Belongs to the MTFR1 family.</text>
</comment>
<protein>
    <recommendedName>
        <fullName evidence="7">Mitochondrial fission regulator</fullName>
    </recommendedName>
</protein>